<evidence type="ECO:0008006" key="3">
    <source>
        <dbReference type="Google" id="ProtNLM"/>
    </source>
</evidence>
<sequence length="303" mass="34283">MNQALAAALAKLAENEEKARSSSAFTQAQRRALDEFIQQTGCIRVYRKGRGWGYEVCNQTLFNRHLQELRPDRDSDLASDLNDRARNIATRRSSKAGQHQHDLYYLLLKASGSGVQWFNDEGVTLELSESTDAYGLGALQVAPSDTWRTDQPLWLIENQALFDSLDWVEPALGGSVAYYAGNLTNNLLRWLESRQRASQVILFPDYDGTGLENYARLKTAIGDQASFWLMPGWKALLARYGNRTIWQDNLVTFETARQRLKWLAPEDRVHELIEELAFWGMMLEQEAIGLISGEFTSGPTTQG</sequence>
<dbReference type="Proteomes" id="UP000295830">
    <property type="component" value="Unassembled WGS sequence"/>
</dbReference>
<protein>
    <recommendedName>
        <fullName evidence="3">Wadjet protein JetD C-terminal domain-containing protein</fullName>
    </recommendedName>
</protein>
<reference evidence="1 2" key="1">
    <citation type="submission" date="2019-03" db="EMBL/GenBank/DDBJ databases">
        <title>Genomic Encyclopedia of Type Strains, Phase IV (KMG-IV): sequencing the most valuable type-strain genomes for metagenomic binning, comparative biology and taxonomic classification.</title>
        <authorList>
            <person name="Goeker M."/>
        </authorList>
    </citation>
    <scope>NUCLEOTIDE SEQUENCE [LARGE SCALE GENOMIC DNA]</scope>
    <source>
        <strain evidence="1 2">DSM 15505</strain>
    </source>
</reference>
<gene>
    <name evidence="1" type="ORF">DES49_0664</name>
</gene>
<evidence type="ECO:0000313" key="1">
    <source>
        <dbReference type="EMBL" id="TDT44553.1"/>
    </source>
</evidence>
<organism evidence="1 2">
    <name type="scientific">Halospina denitrificans</name>
    <dbReference type="NCBI Taxonomy" id="332522"/>
    <lineage>
        <taxon>Bacteria</taxon>
        <taxon>Pseudomonadati</taxon>
        <taxon>Pseudomonadota</taxon>
        <taxon>Gammaproteobacteria</taxon>
        <taxon>Halospina</taxon>
    </lineage>
</organism>
<dbReference type="AlphaFoldDB" id="A0A4R7K3H6"/>
<evidence type="ECO:0000313" key="2">
    <source>
        <dbReference type="Proteomes" id="UP000295830"/>
    </source>
</evidence>
<dbReference type="RefSeq" id="WP_133734925.1">
    <property type="nucleotide sequence ID" value="NZ_SOAX01000001.1"/>
</dbReference>
<dbReference type="EMBL" id="SOAX01000001">
    <property type="protein sequence ID" value="TDT44553.1"/>
    <property type="molecule type" value="Genomic_DNA"/>
</dbReference>
<accession>A0A4R7K3H6</accession>
<comment type="caution">
    <text evidence="1">The sequence shown here is derived from an EMBL/GenBank/DDBJ whole genome shotgun (WGS) entry which is preliminary data.</text>
</comment>
<dbReference type="OrthoDB" id="8587166at2"/>
<proteinExistence type="predicted"/>
<keyword evidence="2" id="KW-1185">Reference proteome</keyword>
<name>A0A4R7K3H6_9GAMM</name>